<dbReference type="AlphaFoldDB" id="A0A0L7L224"/>
<keyword evidence="3" id="KW-0862">Zinc</keyword>
<organism evidence="7 8">
    <name type="scientific">Operophtera brumata</name>
    <name type="common">Winter moth</name>
    <name type="synonym">Phalaena brumata</name>
    <dbReference type="NCBI Taxonomy" id="104452"/>
    <lineage>
        <taxon>Eukaryota</taxon>
        <taxon>Metazoa</taxon>
        <taxon>Ecdysozoa</taxon>
        <taxon>Arthropoda</taxon>
        <taxon>Hexapoda</taxon>
        <taxon>Insecta</taxon>
        <taxon>Pterygota</taxon>
        <taxon>Neoptera</taxon>
        <taxon>Endopterygota</taxon>
        <taxon>Lepidoptera</taxon>
        <taxon>Glossata</taxon>
        <taxon>Ditrysia</taxon>
        <taxon>Geometroidea</taxon>
        <taxon>Geometridae</taxon>
        <taxon>Larentiinae</taxon>
        <taxon>Operophtera</taxon>
    </lineage>
</organism>
<reference evidence="7 8" key="1">
    <citation type="journal article" date="2015" name="Genome Biol. Evol.">
        <title>The genome of winter moth (Operophtera brumata) provides a genomic perspective on sexual dimorphism and phenology.</title>
        <authorList>
            <person name="Derks M.F."/>
            <person name="Smit S."/>
            <person name="Salis L."/>
            <person name="Schijlen E."/>
            <person name="Bossers A."/>
            <person name="Mateman C."/>
            <person name="Pijl A.S."/>
            <person name="de Ridder D."/>
            <person name="Groenen M.A."/>
            <person name="Visser M.E."/>
            <person name="Megens H.J."/>
        </authorList>
    </citation>
    <scope>NUCLEOTIDE SEQUENCE [LARGE SCALE GENOMIC DNA]</scope>
    <source>
        <strain evidence="7">WM2013NL</strain>
        <tissue evidence="7">Head and thorax</tissue>
    </source>
</reference>
<evidence type="ECO:0000256" key="2">
    <source>
        <dbReference type="ARBA" id="ARBA00022771"/>
    </source>
</evidence>
<evidence type="ECO:0000313" key="7">
    <source>
        <dbReference type="EMBL" id="KOB69371.1"/>
    </source>
</evidence>
<comment type="caution">
    <text evidence="7">The sequence shown here is derived from an EMBL/GenBank/DDBJ whole genome shotgun (WGS) entry which is preliminary data.</text>
</comment>
<dbReference type="SUPFAM" id="SSF63825">
    <property type="entry name" value="YWTD domain"/>
    <property type="match status" value="1"/>
</dbReference>
<evidence type="ECO:0000256" key="5">
    <source>
        <dbReference type="SAM" id="MobiDB-lite"/>
    </source>
</evidence>
<proteinExistence type="predicted"/>
<protein>
    <submittedName>
        <fullName evidence="7">Regucalcin</fullName>
    </submittedName>
</protein>
<dbReference type="PROSITE" id="PS50089">
    <property type="entry name" value="ZF_RING_2"/>
    <property type="match status" value="1"/>
</dbReference>
<dbReference type="Gene3D" id="3.30.40.10">
    <property type="entry name" value="Zinc/RING finger domain, C3HC4 (zinc finger)"/>
    <property type="match status" value="1"/>
</dbReference>
<evidence type="ECO:0000259" key="6">
    <source>
        <dbReference type="PROSITE" id="PS50089"/>
    </source>
</evidence>
<dbReference type="GO" id="GO:0008270">
    <property type="term" value="F:zinc ion binding"/>
    <property type="evidence" value="ECO:0007669"/>
    <property type="project" value="UniProtKB-KW"/>
</dbReference>
<feature type="region of interest" description="Disordered" evidence="5">
    <location>
        <begin position="76"/>
        <end position="97"/>
    </location>
</feature>
<evidence type="ECO:0000313" key="8">
    <source>
        <dbReference type="Proteomes" id="UP000037510"/>
    </source>
</evidence>
<evidence type="ECO:0000256" key="1">
    <source>
        <dbReference type="ARBA" id="ARBA00022723"/>
    </source>
</evidence>
<evidence type="ECO:0000256" key="3">
    <source>
        <dbReference type="ARBA" id="ARBA00022833"/>
    </source>
</evidence>
<dbReference type="Pfam" id="PF13445">
    <property type="entry name" value="zf-RING_UBOX"/>
    <property type="match status" value="1"/>
</dbReference>
<dbReference type="Proteomes" id="UP000037510">
    <property type="component" value="Unassembled WGS sequence"/>
</dbReference>
<keyword evidence="1" id="KW-0479">Metal-binding</keyword>
<dbReference type="SUPFAM" id="SSF57850">
    <property type="entry name" value="RING/U-box"/>
    <property type="match status" value="1"/>
</dbReference>
<keyword evidence="2 4" id="KW-0863">Zinc-finger</keyword>
<dbReference type="InterPro" id="IPR001841">
    <property type="entry name" value="Znf_RING"/>
</dbReference>
<dbReference type="InterPro" id="IPR027370">
    <property type="entry name" value="Znf-RING_euk"/>
</dbReference>
<dbReference type="EMBL" id="JTDY01003541">
    <property type="protein sequence ID" value="KOB69371.1"/>
    <property type="molecule type" value="Genomic_DNA"/>
</dbReference>
<dbReference type="PROSITE" id="PS00518">
    <property type="entry name" value="ZF_RING_1"/>
    <property type="match status" value="1"/>
</dbReference>
<sequence>MSSALSRRPSTNLIPLFLKKRGLVDHIPPNLSSNCNARRVRRFPHCSTPWGDRSTTVPMADKTKKKPSFFTLRRWNSQSMKNDESPRMTPQSPRGQDSAHFFRSAVASRAANSTSEAKPRKMSSGGIMELVQCALCLEVLHNPRMLPCQHTFCLACLSVYAFGPNFLSELPSNLYIDSLLALVGVSPKPTTPPATPSASTVGMQSADLFASGARCAHCKTLCDNSAAGRLDHKKEHYKDRCDRITEQIKMAADEKINAIVQSKEAMLEHAAGLQKTSDMSALALKTSLEEARVIASRSMNATDDAKDAEQVNTFINLHQNAIQLLSDVSKWDSERFVFDKDAFRIEVDSTGPLDAESDEPAPEGARQHDPLESEESLELHYSPWDNNLYICGMDSHSVLVVERTQAKTVSRLSCEEMLCPAHIAFIKSLGEIYVTASWLWNERRLTISRLSCEEMLCPAHIAFIKSLGEIYVTGQYTAHLWNDSELVVERAQVDYIETVV</sequence>
<dbReference type="InterPro" id="IPR017907">
    <property type="entry name" value="Znf_RING_CS"/>
</dbReference>
<dbReference type="SMART" id="SM00184">
    <property type="entry name" value="RING"/>
    <property type="match status" value="1"/>
</dbReference>
<feature type="region of interest" description="Disordered" evidence="5">
    <location>
        <begin position="349"/>
        <end position="372"/>
    </location>
</feature>
<accession>A0A0L7L224</accession>
<name>A0A0L7L224_OPEBR</name>
<keyword evidence="8" id="KW-1185">Reference proteome</keyword>
<feature type="domain" description="RING-type" evidence="6">
    <location>
        <begin position="133"/>
        <end position="157"/>
    </location>
</feature>
<dbReference type="STRING" id="104452.A0A0L7L224"/>
<gene>
    <name evidence="7" type="ORF">OBRU01_17194</name>
</gene>
<dbReference type="InterPro" id="IPR013083">
    <property type="entry name" value="Znf_RING/FYVE/PHD"/>
</dbReference>
<evidence type="ECO:0000256" key="4">
    <source>
        <dbReference type="PROSITE-ProRule" id="PRU00175"/>
    </source>
</evidence>